<evidence type="ECO:0008006" key="3">
    <source>
        <dbReference type="Google" id="ProtNLM"/>
    </source>
</evidence>
<evidence type="ECO:0000313" key="1">
    <source>
        <dbReference type="EMBL" id="KAJ7023589.1"/>
    </source>
</evidence>
<accession>A0AAD6WWC1</accession>
<organism evidence="1 2">
    <name type="scientific">Mycena alexandri</name>
    <dbReference type="NCBI Taxonomy" id="1745969"/>
    <lineage>
        <taxon>Eukaryota</taxon>
        <taxon>Fungi</taxon>
        <taxon>Dikarya</taxon>
        <taxon>Basidiomycota</taxon>
        <taxon>Agaricomycotina</taxon>
        <taxon>Agaricomycetes</taxon>
        <taxon>Agaricomycetidae</taxon>
        <taxon>Agaricales</taxon>
        <taxon>Marasmiineae</taxon>
        <taxon>Mycenaceae</taxon>
        <taxon>Mycena</taxon>
    </lineage>
</organism>
<dbReference type="EMBL" id="JARJCM010000186">
    <property type="protein sequence ID" value="KAJ7023589.1"/>
    <property type="molecule type" value="Genomic_DNA"/>
</dbReference>
<sequence>MPTEQDSLILSVFPPEITQKVFRHCLLPQYGPAGPPRPLFHRWSPSPREAPLLLTQICRQWRDMCLNAPDLWTSIDFDENQSIEYLLTSLERAGNGVPLSLRIRASGSTAALVMDMIIPSIHRWQRIHLILPAAELVRLHMHHFPILEQLTLCVFEKESRMTKPTVIQNGPLLLYADARTFPTLHFAGRLHLLTTLRFHALDTNQTMATLRQCPNLLDLACDYRNPYSPFFLEPPEPLELPSLCVLKVTDHQMLPFLATPNLERLHLQYTSRNENGMEIPRDAFGSFLTRSGCDLLFLSINTKEMPYSWLMADRLRPANSVRHLSVTVADEQDFASPWRALREPSVLPRLVHLEVRDPAAVLNTNHIMLDVLRMRRKHTALEKLEVFFGRRTVGGPRMPRAAVMQALRKLAEKKGLQVRITARHRLASSYVDVSLFDNFDENAVEYTYIPTFEA</sequence>
<dbReference type="AlphaFoldDB" id="A0AAD6WWC1"/>
<name>A0AAD6WWC1_9AGAR</name>
<proteinExistence type="predicted"/>
<reference evidence="1" key="1">
    <citation type="submission" date="2023-03" db="EMBL/GenBank/DDBJ databases">
        <title>Massive genome expansion in bonnet fungi (Mycena s.s.) driven by repeated elements and novel gene families across ecological guilds.</title>
        <authorList>
            <consortium name="Lawrence Berkeley National Laboratory"/>
            <person name="Harder C.B."/>
            <person name="Miyauchi S."/>
            <person name="Viragh M."/>
            <person name="Kuo A."/>
            <person name="Thoen E."/>
            <person name="Andreopoulos B."/>
            <person name="Lu D."/>
            <person name="Skrede I."/>
            <person name="Drula E."/>
            <person name="Henrissat B."/>
            <person name="Morin E."/>
            <person name="Kohler A."/>
            <person name="Barry K."/>
            <person name="LaButti K."/>
            <person name="Morin E."/>
            <person name="Salamov A."/>
            <person name="Lipzen A."/>
            <person name="Mereny Z."/>
            <person name="Hegedus B."/>
            <person name="Baldrian P."/>
            <person name="Stursova M."/>
            <person name="Weitz H."/>
            <person name="Taylor A."/>
            <person name="Grigoriev I.V."/>
            <person name="Nagy L.G."/>
            <person name="Martin F."/>
            <person name="Kauserud H."/>
        </authorList>
    </citation>
    <scope>NUCLEOTIDE SEQUENCE</scope>
    <source>
        <strain evidence="1">CBHHK200</strain>
    </source>
</reference>
<comment type="caution">
    <text evidence="1">The sequence shown here is derived from an EMBL/GenBank/DDBJ whole genome shotgun (WGS) entry which is preliminary data.</text>
</comment>
<protein>
    <recommendedName>
        <fullName evidence="3">F-box domain-containing protein</fullName>
    </recommendedName>
</protein>
<dbReference type="Proteomes" id="UP001218188">
    <property type="component" value="Unassembled WGS sequence"/>
</dbReference>
<keyword evidence="2" id="KW-1185">Reference proteome</keyword>
<evidence type="ECO:0000313" key="2">
    <source>
        <dbReference type="Proteomes" id="UP001218188"/>
    </source>
</evidence>
<gene>
    <name evidence="1" type="ORF">C8F04DRAFT_179740</name>
</gene>